<dbReference type="OrthoDB" id="1894168at2759"/>
<reference evidence="2 3" key="1">
    <citation type="submission" date="2016-02" db="EMBL/GenBank/DDBJ databases">
        <title>WGS assembly of Manihot esculenta.</title>
        <authorList>
            <person name="Bredeson J.V."/>
            <person name="Prochnik S.E."/>
            <person name="Lyons J.B."/>
            <person name="Schmutz J."/>
            <person name="Grimwood J."/>
            <person name="Vrebalov J."/>
            <person name="Bart R.S."/>
            <person name="Amuge T."/>
            <person name="Ferguson M.E."/>
            <person name="Green R."/>
            <person name="Putnam N."/>
            <person name="Stites J."/>
            <person name="Rounsley S."/>
            <person name="Rokhsar D.S."/>
        </authorList>
    </citation>
    <scope>NUCLEOTIDE SEQUENCE [LARGE SCALE GENOMIC DNA]</scope>
    <source>
        <strain evidence="3">cv. AM560-2</strain>
        <tissue evidence="2">Leaf</tissue>
    </source>
</reference>
<dbReference type="PANTHER" id="PTHR36805:SF7">
    <property type="entry name" value="AGENET DOMAIN-CONTAINING PROTEIN"/>
    <property type="match status" value="1"/>
</dbReference>
<dbReference type="AlphaFoldDB" id="A0A251LBJ6"/>
<dbReference type="Pfam" id="PF05641">
    <property type="entry name" value="Agenet"/>
    <property type="match status" value="1"/>
</dbReference>
<dbReference type="Gramene" id="Manes.03G168100.13.v8.1">
    <property type="protein sequence ID" value="Manes.03G168100.13.v8.1.CDS"/>
    <property type="gene ID" value="Manes.03G168100.v8.1"/>
</dbReference>
<dbReference type="InterPro" id="IPR008395">
    <property type="entry name" value="Agenet-like_dom"/>
</dbReference>
<dbReference type="Gramene" id="Manes.03G168100.40.v8.1">
    <property type="protein sequence ID" value="Manes.03G168100.40.v8.1.CDS"/>
    <property type="gene ID" value="Manes.03G168100.v8.1"/>
</dbReference>
<dbReference type="Gramene" id="Manes.03G168100.35.v8.1">
    <property type="protein sequence ID" value="Manes.03G168100.35.v8.1.CDS"/>
    <property type="gene ID" value="Manes.03G168100.v8.1"/>
</dbReference>
<gene>
    <name evidence="2" type="ORF">MANES_03G168100</name>
</gene>
<evidence type="ECO:0000313" key="2">
    <source>
        <dbReference type="EMBL" id="OAY55628.1"/>
    </source>
</evidence>
<dbReference type="Gramene" id="Manes.03G168100.39.v8.1">
    <property type="protein sequence ID" value="Manes.03G168100.39.v8.1.CDS"/>
    <property type="gene ID" value="Manes.03G168100.v8.1"/>
</dbReference>
<dbReference type="Gramene" id="Manes.03G168100.34.v8.1">
    <property type="protein sequence ID" value="Manes.03G168100.34.v8.1.CDS"/>
    <property type="gene ID" value="Manes.03G168100.v8.1"/>
</dbReference>
<proteinExistence type="predicted"/>
<protein>
    <recommendedName>
        <fullName evidence="1">Agenet domain-containing protein</fullName>
    </recommendedName>
</protein>
<sequence>MNEHNLPFKVGQLAEARSFLVGYRGAWFRCKIKEIRQRKGVHLLEYYDFLDEKITWTKLYQKPGKCKGAKLVLRPQFPPVYRESEMPNISNISEVVVIRNDVWKVGDLVDWWSDSCYWSGRLTEVLEHGKFRIELFPPPAGEGLSYEASSADFRPSLDWSPEHGWTVPISGNEDRHSCARLVKPLSQGGFLDLTAYAVIEGGNKNNTEFSSQTAASYLVPPDRSEKVAERTAFLETQIVEDKKGSDAPDIGAGKTSCSDSTSVRDASAEIGRVTVEKDCHNGNGPSKKLRTDRSIPLNSMCSNTIEAAILDLEELVNRVKWIKHILEFGMPLPNSVQPSWKFLEHRSSTLPK</sequence>
<dbReference type="STRING" id="3983.A0A251LBJ6"/>
<feature type="domain" description="Agenet" evidence="1">
    <location>
        <begin position="101"/>
        <end position="161"/>
    </location>
</feature>
<dbReference type="Gramene" id="Manes.03G168100.32.v8.1">
    <property type="protein sequence ID" value="Manes.03G168100.32.v8.1.CDS"/>
    <property type="gene ID" value="Manes.03G168100.v8.1"/>
</dbReference>
<dbReference type="Proteomes" id="UP000091857">
    <property type="component" value="Chromosome 3"/>
</dbReference>
<accession>A0A251LBJ6</accession>
<dbReference type="Gramene" id="Manes.03G168100.33.v8.1">
    <property type="protein sequence ID" value="Manes.03G168100.33.v8.1.CDS"/>
    <property type="gene ID" value="Manes.03G168100.v8.1"/>
</dbReference>
<evidence type="ECO:0000259" key="1">
    <source>
        <dbReference type="SMART" id="SM00743"/>
    </source>
</evidence>
<name>A0A251LBJ6_MANES</name>
<dbReference type="EMBL" id="CM004389">
    <property type="protein sequence ID" value="OAY55628.1"/>
    <property type="molecule type" value="Genomic_DNA"/>
</dbReference>
<dbReference type="Gramene" id="Manes.03G168100.16.v8.1">
    <property type="protein sequence ID" value="Manes.03G168100.16.v8.1.CDS"/>
    <property type="gene ID" value="Manes.03G168100.v8.1"/>
</dbReference>
<dbReference type="Gramene" id="Manes.03G168100.36.v8.1">
    <property type="protein sequence ID" value="Manes.03G168100.36.v8.1.CDS"/>
    <property type="gene ID" value="Manes.03G168100.v8.1"/>
</dbReference>
<dbReference type="Gramene" id="Manes.03G168100.37.v8.1">
    <property type="protein sequence ID" value="Manes.03G168100.37.v8.1.CDS"/>
    <property type="gene ID" value="Manes.03G168100.v8.1"/>
</dbReference>
<dbReference type="EMBL" id="CM004389">
    <property type="protein sequence ID" value="OAY55621.1"/>
    <property type="molecule type" value="Genomic_DNA"/>
</dbReference>
<dbReference type="Gramene" id="Manes.03G168100.38.v8.1">
    <property type="protein sequence ID" value="Manes.03G168100.38.v8.1.CDS"/>
    <property type="gene ID" value="Manes.03G168100.v8.1"/>
</dbReference>
<dbReference type="SMART" id="SM00743">
    <property type="entry name" value="Agenet"/>
    <property type="match status" value="1"/>
</dbReference>
<dbReference type="EMBL" id="CM004389">
    <property type="protein sequence ID" value="OAY55626.1"/>
    <property type="molecule type" value="Genomic_DNA"/>
</dbReference>
<evidence type="ECO:0000313" key="3">
    <source>
        <dbReference type="Proteomes" id="UP000091857"/>
    </source>
</evidence>
<dbReference type="PANTHER" id="PTHR36805">
    <property type="entry name" value="AGENET DOMAIN-CONTAINING PROTEIN"/>
    <property type="match status" value="1"/>
</dbReference>
<keyword evidence="3" id="KW-1185">Reference proteome</keyword>
<organism evidence="2 3">
    <name type="scientific">Manihot esculenta</name>
    <name type="common">Cassava</name>
    <name type="synonym">Jatropha manihot</name>
    <dbReference type="NCBI Taxonomy" id="3983"/>
    <lineage>
        <taxon>Eukaryota</taxon>
        <taxon>Viridiplantae</taxon>
        <taxon>Streptophyta</taxon>
        <taxon>Embryophyta</taxon>
        <taxon>Tracheophyta</taxon>
        <taxon>Spermatophyta</taxon>
        <taxon>Magnoliopsida</taxon>
        <taxon>eudicotyledons</taxon>
        <taxon>Gunneridae</taxon>
        <taxon>Pentapetalae</taxon>
        <taxon>rosids</taxon>
        <taxon>fabids</taxon>
        <taxon>Malpighiales</taxon>
        <taxon>Euphorbiaceae</taxon>
        <taxon>Crotonoideae</taxon>
        <taxon>Manihoteae</taxon>
        <taxon>Manihot</taxon>
    </lineage>
</organism>
<dbReference type="Gramene" id="Manes.03G168100.31.v8.1">
    <property type="protein sequence ID" value="Manes.03G168100.31.v8.1.CDS"/>
    <property type="gene ID" value="Manes.03G168100.v8.1"/>
</dbReference>
<dbReference type="OMA" id="FENGFRG"/>
<dbReference type="InterPro" id="IPR014002">
    <property type="entry name" value="Agenet_dom_plant"/>
</dbReference>